<dbReference type="AlphaFoldDB" id="A0A9Q0KG59"/>
<dbReference type="PANTHER" id="PTHR33405">
    <property type="entry name" value="PROTEIN FLX-LIKE 2"/>
    <property type="match status" value="1"/>
</dbReference>
<dbReference type="PANTHER" id="PTHR33405:SF17">
    <property type="entry name" value="PROTEIN FLC EXPRESSOR"/>
    <property type="match status" value="1"/>
</dbReference>
<evidence type="ECO:0000256" key="5">
    <source>
        <dbReference type="ARBA" id="ARBA00023089"/>
    </source>
</evidence>
<dbReference type="GO" id="GO:0009908">
    <property type="term" value="P:flower development"/>
    <property type="evidence" value="ECO:0007669"/>
    <property type="project" value="UniProtKB-KW"/>
</dbReference>
<sequence length="318" mass="35463">MAGRNRLSRGPLPGQHHHALIEEPLALHHRIPLSAGAGRPHPAIIEEHLVAQNREMQVILHDHQRLAATHVALKQDLALAQQELRHLSATAANVKADRDAEIRDVYERSLNMEAQVRSIGDLNAELAQVRLDVKKLSAARQELTAQLQSISGDLARARTDLQQAPAIKDEIEYMRHELQRGRAAIEYEKKMHAENLEHSQAMEGNMVSMAREAEKLRAELANAEKRARAAAAANPNAGFVGNYGNPEVGYGGSLYADPHGMHQHQVQDGADAGPHSGFCSVFRWLDKLAVARHKIFHYICLHFSRKAAQRNYCLKERL</sequence>
<organism evidence="7 8">
    <name type="scientific">Protea cynaroides</name>
    <dbReference type="NCBI Taxonomy" id="273540"/>
    <lineage>
        <taxon>Eukaryota</taxon>
        <taxon>Viridiplantae</taxon>
        <taxon>Streptophyta</taxon>
        <taxon>Embryophyta</taxon>
        <taxon>Tracheophyta</taxon>
        <taxon>Spermatophyta</taxon>
        <taxon>Magnoliopsida</taxon>
        <taxon>Proteales</taxon>
        <taxon>Proteaceae</taxon>
        <taxon>Protea</taxon>
    </lineage>
</organism>
<comment type="caution">
    <text evidence="7">The sequence shown here is derived from an EMBL/GenBank/DDBJ whole genome shotgun (WGS) entry which is preliminary data.</text>
</comment>
<evidence type="ECO:0000256" key="4">
    <source>
        <dbReference type="ARBA" id="ARBA00023054"/>
    </source>
</evidence>
<evidence type="ECO:0000313" key="8">
    <source>
        <dbReference type="Proteomes" id="UP001141806"/>
    </source>
</evidence>
<keyword evidence="5" id="KW-0287">Flowering</keyword>
<feature type="coiled-coil region" evidence="6">
    <location>
        <begin position="70"/>
        <end position="160"/>
    </location>
</feature>
<evidence type="ECO:0000256" key="3">
    <source>
        <dbReference type="ARBA" id="ARBA00022782"/>
    </source>
</evidence>
<keyword evidence="8" id="KW-1185">Reference proteome</keyword>
<reference evidence="7" key="1">
    <citation type="journal article" date="2023" name="Plant J.">
        <title>The genome of the king protea, Protea cynaroides.</title>
        <authorList>
            <person name="Chang J."/>
            <person name="Duong T.A."/>
            <person name="Schoeman C."/>
            <person name="Ma X."/>
            <person name="Roodt D."/>
            <person name="Barker N."/>
            <person name="Li Z."/>
            <person name="Van de Peer Y."/>
            <person name="Mizrachi E."/>
        </authorList>
    </citation>
    <scope>NUCLEOTIDE SEQUENCE</scope>
    <source>
        <tissue evidence="7">Young leaves</tissue>
    </source>
</reference>
<keyword evidence="3" id="KW-0221">Differentiation</keyword>
<proteinExistence type="inferred from homology"/>
<evidence type="ECO:0000313" key="7">
    <source>
        <dbReference type="EMBL" id="KAJ4969696.1"/>
    </source>
</evidence>
<dbReference type="OrthoDB" id="1928946at2759"/>
<evidence type="ECO:0000256" key="2">
    <source>
        <dbReference type="ARBA" id="ARBA00022473"/>
    </source>
</evidence>
<accession>A0A9Q0KG59</accession>
<feature type="coiled-coil region" evidence="6">
    <location>
        <begin position="199"/>
        <end position="233"/>
    </location>
</feature>
<evidence type="ECO:0000256" key="6">
    <source>
        <dbReference type="SAM" id="Coils"/>
    </source>
</evidence>
<gene>
    <name evidence="7" type="ORF">NE237_002795</name>
</gene>
<keyword evidence="4 6" id="KW-0175">Coiled coil</keyword>
<dbReference type="EMBL" id="JAMYWD010000005">
    <property type="protein sequence ID" value="KAJ4969696.1"/>
    <property type="molecule type" value="Genomic_DNA"/>
</dbReference>
<dbReference type="Proteomes" id="UP001141806">
    <property type="component" value="Unassembled WGS sequence"/>
</dbReference>
<name>A0A9Q0KG59_9MAGN</name>
<keyword evidence="2" id="KW-0217">Developmental protein</keyword>
<dbReference type="InterPro" id="IPR040353">
    <property type="entry name" value="FLX/FLX-like"/>
</dbReference>
<evidence type="ECO:0008006" key="9">
    <source>
        <dbReference type="Google" id="ProtNLM"/>
    </source>
</evidence>
<evidence type="ECO:0000256" key="1">
    <source>
        <dbReference type="ARBA" id="ARBA00005405"/>
    </source>
</evidence>
<protein>
    <recommendedName>
        <fullName evidence="9">Protein FLX-like 1</fullName>
    </recommendedName>
</protein>
<dbReference type="GO" id="GO:0030154">
    <property type="term" value="P:cell differentiation"/>
    <property type="evidence" value="ECO:0007669"/>
    <property type="project" value="UniProtKB-KW"/>
</dbReference>
<comment type="similarity">
    <text evidence="1">Belongs to the FLX family.</text>
</comment>